<protein>
    <submittedName>
        <fullName evidence="1">Uncharacterized protein</fullName>
    </submittedName>
</protein>
<proteinExistence type="predicted"/>
<reference evidence="1" key="1">
    <citation type="submission" date="2016-02" db="EMBL/GenBank/DDBJ databases">
        <title>Draft Genome Sequence of Sporotomaculum syntrophicum Strain FB, a Syntrophic Benzoate Degrader.</title>
        <authorList>
            <person name="Nobu M.K."/>
            <person name="Narihiro T."/>
            <person name="Qiu Y.-L."/>
            <person name="Ohashi A."/>
            <person name="Liu W.-T."/>
            <person name="Yuji S."/>
        </authorList>
    </citation>
    <scope>NUCLEOTIDE SEQUENCE</scope>
    <source>
        <strain evidence="1">FB</strain>
    </source>
</reference>
<accession>A0A9D2WNA9</accession>
<dbReference type="SUPFAM" id="SSF141694">
    <property type="entry name" value="AF2212/PG0164-like"/>
    <property type="match status" value="1"/>
</dbReference>
<comment type="caution">
    <text evidence="1">The sequence shown here is derived from an EMBL/GenBank/DDBJ whole genome shotgun (WGS) entry which is preliminary data.</text>
</comment>
<dbReference type="AlphaFoldDB" id="A0A9D2WNA9"/>
<keyword evidence="2" id="KW-1185">Reference proteome</keyword>
<name>A0A9D2WNA9_9FIRM</name>
<dbReference type="SUPFAM" id="SSF159888">
    <property type="entry name" value="YdhG-like"/>
    <property type="match status" value="1"/>
</dbReference>
<dbReference type="Gene3D" id="3.90.1150.200">
    <property type="match status" value="1"/>
</dbReference>
<dbReference type="EMBL" id="LSRS01000005">
    <property type="protein sequence ID" value="KAF1084429.1"/>
    <property type="molecule type" value="Genomic_DNA"/>
</dbReference>
<sequence>MPTFWQNGNLIHFAAAKNHLGVYPGESGVSVFADRLKGFKTTKGAIQFSFSEPIPYELIAEITRFRVQENAEKAKGGSSKKKYTFEAIIQKVPDIDGAYVEIPFDVKKELARAASLSTPPLTGSHTTAAW</sequence>
<evidence type="ECO:0000313" key="1">
    <source>
        <dbReference type="EMBL" id="KAF1084429.1"/>
    </source>
</evidence>
<evidence type="ECO:0000313" key="2">
    <source>
        <dbReference type="Proteomes" id="UP000798488"/>
    </source>
</evidence>
<dbReference type="Proteomes" id="UP000798488">
    <property type="component" value="Unassembled WGS sequence"/>
</dbReference>
<gene>
    <name evidence="1" type="ORF">SPSYN_02206</name>
</gene>
<organism evidence="1 2">
    <name type="scientific">Sporotomaculum syntrophicum</name>
    <dbReference type="NCBI Taxonomy" id="182264"/>
    <lineage>
        <taxon>Bacteria</taxon>
        <taxon>Bacillati</taxon>
        <taxon>Bacillota</taxon>
        <taxon>Clostridia</taxon>
        <taxon>Eubacteriales</taxon>
        <taxon>Desulfallaceae</taxon>
        <taxon>Sporotomaculum</taxon>
    </lineage>
</organism>